<sequence length="219" mass="24570">MKEDGTDKDLRFWNTKNLKIRDRLEIKGGGFRRGKLKLLKSVLHTKLHDKDIDIDRQQVEKPENEEVLSLVARYNSSFKSICTGENTEADYRIRSVLEGLKVNEKDCSGNGKNEGEISENENYGSPENDCGGKDSSETREDAGLVRTINDNSGTIYNEVGGELVGLGNDKPDDDDKVEEGTMGGELVRLGNDKPDDEDKVEEGRRKKEEGRFFGNIKLL</sequence>
<protein>
    <submittedName>
        <fullName evidence="1">Uncharacterized protein</fullName>
    </submittedName>
</protein>
<comment type="caution">
    <text evidence="1">The sequence shown here is derived from an EMBL/GenBank/DDBJ whole genome shotgun (WGS) entry which is preliminary data.</text>
</comment>
<dbReference type="EMBL" id="CM042046">
    <property type="protein sequence ID" value="KAI3676171.1"/>
    <property type="molecule type" value="Genomic_DNA"/>
</dbReference>
<accession>A0ACB8XXN1</accession>
<proteinExistence type="predicted"/>
<organism evidence="1 2">
    <name type="scientific">Smallanthus sonchifolius</name>
    <dbReference type="NCBI Taxonomy" id="185202"/>
    <lineage>
        <taxon>Eukaryota</taxon>
        <taxon>Viridiplantae</taxon>
        <taxon>Streptophyta</taxon>
        <taxon>Embryophyta</taxon>
        <taxon>Tracheophyta</taxon>
        <taxon>Spermatophyta</taxon>
        <taxon>Magnoliopsida</taxon>
        <taxon>eudicotyledons</taxon>
        <taxon>Gunneridae</taxon>
        <taxon>Pentapetalae</taxon>
        <taxon>asterids</taxon>
        <taxon>campanulids</taxon>
        <taxon>Asterales</taxon>
        <taxon>Asteraceae</taxon>
        <taxon>Asteroideae</taxon>
        <taxon>Heliantheae alliance</taxon>
        <taxon>Millerieae</taxon>
        <taxon>Smallanthus</taxon>
    </lineage>
</organism>
<name>A0ACB8XXN1_9ASTR</name>
<evidence type="ECO:0000313" key="1">
    <source>
        <dbReference type="EMBL" id="KAI3676171.1"/>
    </source>
</evidence>
<evidence type="ECO:0000313" key="2">
    <source>
        <dbReference type="Proteomes" id="UP001056120"/>
    </source>
</evidence>
<dbReference type="Proteomes" id="UP001056120">
    <property type="component" value="Linkage Group LG29"/>
</dbReference>
<gene>
    <name evidence="1" type="ORF">L1987_85771</name>
</gene>
<reference evidence="1 2" key="2">
    <citation type="journal article" date="2022" name="Mol. Ecol. Resour.">
        <title>The genomes of chicory, endive, great burdock and yacon provide insights into Asteraceae paleo-polyploidization history and plant inulin production.</title>
        <authorList>
            <person name="Fan W."/>
            <person name="Wang S."/>
            <person name="Wang H."/>
            <person name="Wang A."/>
            <person name="Jiang F."/>
            <person name="Liu H."/>
            <person name="Zhao H."/>
            <person name="Xu D."/>
            <person name="Zhang Y."/>
        </authorList>
    </citation>
    <scope>NUCLEOTIDE SEQUENCE [LARGE SCALE GENOMIC DNA]</scope>
    <source>
        <strain evidence="2">cv. Yunnan</strain>
        <tissue evidence="1">Leaves</tissue>
    </source>
</reference>
<keyword evidence="2" id="KW-1185">Reference proteome</keyword>
<reference evidence="2" key="1">
    <citation type="journal article" date="2022" name="Mol. Ecol. Resour.">
        <title>The genomes of chicory, endive, great burdock and yacon provide insights into Asteraceae palaeo-polyploidization history and plant inulin production.</title>
        <authorList>
            <person name="Fan W."/>
            <person name="Wang S."/>
            <person name="Wang H."/>
            <person name="Wang A."/>
            <person name="Jiang F."/>
            <person name="Liu H."/>
            <person name="Zhao H."/>
            <person name="Xu D."/>
            <person name="Zhang Y."/>
        </authorList>
    </citation>
    <scope>NUCLEOTIDE SEQUENCE [LARGE SCALE GENOMIC DNA]</scope>
    <source>
        <strain evidence="2">cv. Yunnan</strain>
    </source>
</reference>